<dbReference type="InterPro" id="IPR012334">
    <property type="entry name" value="Pectin_lyas_fold"/>
</dbReference>
<evidence type="ECO:0000259" key="2">
    <source>
        <dbReference type="Pfam" id="PF13229"/>
    </source>
</evidence>
<dbReference type="SUPFAM" id="SSF51126">
    <property type="entry name" value="Pectin lyase-like"/>
    <property type="match status" value="1"/>
</dbReference>
<name>A0A956SGM4_UNCEI</name>
<sequence length="278" mass="29762">MSVYECELVDVSENTFEEVASPPIEITACRDVQFSNNRFSSSAYRVEPVLVEECDRSVLRDNAWSIDGPAGGDGLYLQVQGGSSVVDGCSFEGRPGFRSSGVQLDLRRSLFVRSPVAFDSLATISNCVFARATSAAAIASGGVIQNCVFLDNMIDVQIESQSETTVIACILQNGPDRPNFSRSIPSLALRYCLVDSKDGLFGEGTPGDSIRVMEGDAFFDDMGPEFLFENSGVRVGLAPSSPARDSGPPDPAYDDLDGTRNDLGVYGGPLDVRGEVQP</sequence>
<dbReference type="Gene3D" id="2.160.20.10">
    <property type="entry name" value="Single-stranded right-handed beta-helix, Pectin lyase-like"/>
    <property type="match status" value="1"/>
</dbReference>
<evidence type="ECO:0000313" key="4">
    <source>
        <dbReference type="Proteomes" id="UP000739538"/>
    </source>
</evidence>
<protein>
    <submittedName>
        <fullName evidence="3">Right-handed parallel beta-helix repeat-containing protein</fullName>
    </submittedName>
</protein>
<reference evidence="3" key="1">
    <citation type="submission" date="2020-04" db="EMBL/GenBank/DDBJ databases">
        <authorList>
            <person name="Zhang T."/>
        </authorList>
    </citation>
    <scope>NUCLEOTIDE SEQUENCE</scope>
    <source>
        <strain evidence="3">HKST-UBA02</strain>
    </source>
</reference>
<dbReference type="InterPro" id="IPR039448">
    <property type="entry name" value="Beta_helix"/>
</dbReference>
<evidence type="ECO:0000313" key="3">
    <source>
        <dbReference type="EMBL" id="MCA9757568.1"/>
    </source>
</evidence>
<reference evidence="3" key="2">
    <citation type="journal article" date="2021" name="Microbiome">
        <title>Successional dynamics and alternative stable states in a saline activated sludge microbial community over 9 years.</title>
        <authorList>
            <person name="Wang Y."/>
            <person name="Ye J."/>
            <person name="Ju F."/>
            <person name="Liu L."/>
            <person name="Boyd J.A."/>
            <person name="Deng Y."/>
            <person name="Parks D.H."/>
            <person name="Jiang X."/>
            <person name="Yin X."/>
            <person name="Woodcroft B.J."/>
            <person name="Tyson G.W."/>
            <person name="Hugenholtz P."/>
            <person name="Polz M.F."/>
            <person name="Zhang T."/>
        </authorList>
    </citation>
    <scope>NUCLEOTIDE SEQUENCE</scope>
    <source>
        <strain evidence="3">HKST-UBA02</strain>
    </source>
</reference>
<proteinExistence type="predicted"/>
<dbReference type="AlphaFoldDB" id="A0A956SGM4"/>
<gene>
    <name evidence="3" type="ORF">KDA27_17315</name>
</gene>
<dbReference type="Pfam" id="PF13229">
    <property type="entry name" value="Beta_helix"/>
    <property type="match status" value="1"/>
</dbReference>
<feature type="domain" description="Right handed beta helix" evidence="2">
    <location>
        <begin position="4"/>
        <end position="166"/>
    </location>
</feature>
<accession>A0A956SGM4</accession>
<comment type="caution">
    <text evidence="3">The sequence shown here is derived from an EMBL/GenBank/DDBJ whole genome shotgun (WGS) entry which is preliminary data.</text>
</comment>
<evidence type="ECO:0000256" key="1">
    <source>
        <dbReference type="SAM" id="MobiDB-lite"/>
    </source>
</evidence>
<dbReference type="Proteomes" id="UP000739538">
    <property type="component" value="Unassembled WGS sequence"/>
</dbReference>
<dbReference type="InterPro" id="IPR011050">
    <property type="entry name" value="Pectin_lyase_fold/virulence"/>
</dbReference>
<dbReference type="EMBL" id="JAGQHS010000106">
    <property type="protein sequence ID" value="MCA9757568.1"/>
    <property type="molecule type" value="Genomic_DNA"/>
</dbReference>
<organism evidence="3 4">
    <name type="scientific">Eiseniibacteriota bacterium</name>
    <dbReference type="NCBI Taxonomy" id="2212470"/>
    <lineage>
        <taxon>Bacteria</taxon>
        <taxon>Candidatus Eiseniibacteriota</taxon>
    </lineage>
</organism>
<feature type="region of interest" description="Disordered" evidence="1">
    <location>
        <begin position="237"/>
        <end position="278"/>
    </location>
</feature>